<organism evidence="1 2">
    <name type="scientific">Prosthecobacter fusiformis</name>
    <dbReference type="NCBI Taxonomy" id="48464"/>
    <lineage>
        <taxon>Bacteria</taxon>
        <taxon>Pseudomonadati</taxon>
        <taxon>Verrucomicrobiota</taxon>
        <taxon>Verrucomicrobiia</taxon>
        <taxon>Verrucomicrobiales</taxon>
        <taxon>Verrucomicrobiaceae</taxon>
        <taxon>Prosthecobacter</taxon>
    </lineage>
</organism>
<keyword evidence="2" id="KW-1185">Reference proteome</keyword>
<proteinExistence type="predicted"/>
<dbReference type="Proteomes" id="UP000295662">
    <property type="component" value="Unassembled WGS sequence"/>
</dbReference>
<dbReference type="AlphaFoldDB" id="A0A4R7RY05"/>
<name>A0A4R7RY05_9BACT</name>
<comment type="caution">
    <text evidence="1">The sequence shown here is derived from an EMBL/GenBank/DDBJ whole genome shotgun (WGS) entry which is preliminary data.</text>
</comment>
<evidence type="ECO:0000313" key="1">
    <source>
        <dbReference type="EMBL" id="TDU70780.1"/>
    </source>
</evidence>
<gene>
    <name evidence="1" type="ORF">EI77_02828</name>
</gene>
<sequence>MNCAWNASKERFPSLPFNTVLPIGKPAPLAEFSKKSGKVLIYQCDFGKNERFPLRRV</sequence>
<accession>A0A4R7RY05</accession>
<dbReference type="EMBL" id="SOCA01000004">
    <property type="protein sequence ID" value="TDU70780.1"/>
    <property type="molecule type" value="Genomic_DNA"/>
</dbReference>
<reference evidence="1 2" key="1">
    <citation type="submission" date="2019-03" db="EMBL/GenBank/DDBJ databases">
        <title>Genomic Encyclopedia of Archaeal and Bacterial Type Strains, Phase II (KMG-II): from individual species to whole genera.</title>
        <authorList>
            <person name="Goeker M."/>
        </authorList>
    </citation>
    <scope>NUCLEOTIDE SEQUENCE [LARGE SCALE GENOMIC DNA]</scope>
    <source>
        <strain evidence="1 2">ATCC 25309</strain>
    </source>
</reference>
<protein>
    <submittedName>
        <fullName evidence="1">Uncharacterized protein</fullName>
    </submittedName>
</protein>
<evidence type="ECO:0000313" key="2">
    <source>
        <dbReference type="Proteomes" id="UP000295662"/>
    </source>
</evidence>